<reference evidence="9" key="2">
    <citation type="submission" date="2025-08" db="UniProtKB">
        <authorList>
            <consortium name="Ensembl"/>
        </authorList>
    </citation>
    <scope>IDENTIFICATION</scope>
</reference>
<keyword evidence="10" id="KW-1185">Reference proteome</keyword>
<dbReference type="STRING" id="8840.ENSAPLP00000020331"/>
<dbReference type="PANTHER" id="PTHR10812">
    <property type="entry name" value="TRANSCRIPTION FACTOR AP-2"/>
    <property type="match status" value="1"/>
</dbReference>
<dbReference type="Ensembl" id="ENSAPLT00000021163.1">
    <property type="protein sequence ID" value="ENSAPLP00000020331.1"/>
    <property type="gene ID" value="ENSAPLG00000010002.2"/>
</dbReference>
<feature type="compositionally biased region" description="Low complexity" evidence="7">
    <location>
        <begin position="163"/>
        <end position="183"/>
    </location>
</feature>
<name>A0A493T3D0_ANAPP</name>
<evidence type="ECO:0000256" key="6">
    <source>
        <dbReference type="ARBA" id="ARBA00023242"/>
    </source>
</evidence>
<evidence type="ECO:0000313" key="9">
    <source>
        <dbReference type="Ensembl" id="ENSAPLP00000020331.1"/>
    </source>
</evidence>
<accession>A0A493T3D0</accession>
<evidence type="ECO:0000256" key="7">
    <source>
        <dbReference type="SAM" id="MobiDB-lite"/>
    </source>
</evidence>
<keyword evidence="3" id="KW-0805">Transcription regulation</keyword>
<evidence type="ECO:0000256" key="5">
    <source>
        <dbReference type="ARBA" id="ARBA00023163"/>
    </source>
</evidence>
<feature type="region of interest" description="Disordered" evidence="7">
    <location>
        <begin position="219"/>
        <end position="289"/>
    </location>
</feature>
<protein>
    <submittedName>
        <fullName evidence="9">Transcription factor AP-2 epsilon</fullName>
    </submittedName>
</protein>
<dbReference type="GeneTree" id="ENSGT00950000182848"/>
<gene>
    <name evidence="9" type="primary">TFAP2E</name>
</gene>
<comment type="subcellular location">
    <subcellularLocation>
        <location evidence="1">Nucleus</location>
    </subcellularLocation>
</comment>
<keyword evidence="4" id="KW-0238">DNA-binding</keyword>
<sequence length="577" mass="59762">VRDGAANRGRGRDSGPGVGGWGIRTRRGGSAPSSPPLSPPPQDRAEGLPGAPAGARLPQLPALNQAPYGSAPPLCHTPAADFQPPYFPPALPAASAALPAGPGARLPAPRRPLRGSQPPAPAPAARLAPPSAPGKTTPGSWLKPTGLWGSTPAGSTPPCPGFSTVSPTAATASPTARWASTASVTTASRISRYRGDRGEVGQRGEAGVVWGTGAHGALWGAEGRSSPPGLLVPGKEPPGRGDGEGEAAAPLRSRGRPSVSQRFLLAAGPGNTGNTGNTGSTGSTGSRRSPPRLTALLWCFQAVDDGGMNLLDQSVIKKVPIPSKANGTTIPTLSMNKDGLIGGVTNPNEVFCSVPGRLSLLSSTSKYKVTVGEVQRRLSPPECLNASLLGGVLRRAKSKNGGRCLRERLEKIGLNLPAGRRKAANVTLLTSLVEGEAVHLARDFGYVCETEFPAKAAAEYLCRQHSDPTELHTRKNMLLATKQICKEFADLIAQDRSPLGNSRPSLILEPGVQSCLTHFSLITHGFGGPAICAALTAFQNYLVESLKGLDKMFMNSTGNGHTAGDSKASEKEVKHRK</sequence>
<dbReference type="PRINTS" id="PR01748">
    <property type="entry name" value="AP2TNSCPFCT"/>
</dbReference>
<dbReference type="PANTHER" id="PTHR10812:SF13">
    <property type="entry name" value="TRANSCRIPTION FACTOR AP-2-EPSILON"/>
    <property type="match status" value="1"/>
</dbReference>
<feature type="region of interest" description="Disordered" evidence="7">
    <location>
        <begin position="558"/>
        <end position="577"/>
    </location>
</feature>
<keyword evidence="6" id="KW-0539">Nucleus</keyword>
<reference evidence="9" key="3">
    <citation type="submission" date="2025-09" db="UniProtKB">
        <authorList>
            <consortium name="Ensembl"/>
        </authorList>
    </citation>
    <scope>IDENTIFICATION</scope>
</reference>
<evidence type="ECO:0000256" key="2">
    <source>
        <dbReference type="ARBA" id="ARBA00007770"/>
    </source>
</evidence>
<dbReference type="Proteomes" id="UP000016666">
    <property type="component" value="Chromosome 24"/>
</dbReference>
<organism evidence="9 10">
    <name type="scientific">Anas platyrhynchos platyrhynchos</name>
    <name type="common">Northern mallard</name>
    <dbReference type="NCBI Taxonomy" id="8840"/>
    <lineage>
        <taxon>Eukaryota</taxon>
        <taxon>Metazoa</taxon>
        <taxon>Chordata</taxon>
        <taxon>Craniata</taxon>
        <taxon>Vertebrata</taxon>
        <taxon>Euteleostomi</taxon>
        <taxon>Archelosauria</taxon>
        <taxon>Archosauria</taxon>
        <taxon>Dinosauria</taxon>
        <taxon>Saurischia</taxon>
        <taxon>Theropoda</taxon>
        <taxon>Coelurosauria</taxon>
        <taxon>Aves</taxon>
        <taxon>Neognathae</taxon>
        <taxon>Galloanserae</taxon>
        <taxon>Anseriformes</taxon>
        <taxon>Anatidae</taxon>
        <taxon>Anatinae</taxon>
        <taxon>Anas</taxon>
    </lineage>
</organism>
<evidence type="ECO:0000256" key="3">
    <source>
        <dbReference type="ARBA" id="ARBA00023015"/>
    </source>
</evidence>
<evidence type="ECO:0000259" key="8">
    <source>
        <dbReference type="Pfam" id="PF03299"/>
    </source>
</evidence>
<feature type="region of interest" description="Disordered" evidence="7">
    <location>
        <begin position="1"/>
        <end position="186"/>
    </location>
</feature>
<dbReference type="GO" id="GO:0042127">
    <property type="term" value="P:regulation of cell population proliferation"/>
    <property type="evidence" value="ECO:0007669"/>
    <property type="project" value="TreeGrafter"/>
</dbReference>
<dbReference type="Pfam" id="PF03299">
    <property type="entry name" value="TF_AP-2"/>
    <property type="match status" value="1"/>
</dbReference>
<dbReference type="GO" id="GO:0005634">
    <property type="term" value="C:nucleus"/>
    <property type="evidence" value="ECO:0007669"/>
    <property type="project" value="UniProtKB-SubCell"/>
</dbReference>
<dbReference type="AlphaFoldDB" id="A0A493T3D0"/>
<reference evidence="9 10" key="1">
    <citation type="submission" date="2017-10" db="EMBL/GenBank/DDBJ databases">
        <title>A new Pekin duck reference genome.</title>
        <authorList>
            <person name="Hou Z.-C."/>
            <person name="Zhou Z.-K."/>
            <person name="Zhu F."/>
            <person name="Hou S.-S."/>
        </authorList>
    </citation>
    <scope>NUCLEOTIDE SEQUENCE [LARGE SCALE GENOMIC DNA]</scope>
</reference>
<dbReference type="GO" id="GO:0001228">
    <property type="term" value="F:DNA-binding transcription activator activity, RNA polymerase II-specific"/>
    <property type="evidence" value="ECO:0007669"/>
    <property type="project" value="Ensembl"/>
</dbReference>
<feature type="compositionally biased region" description="Basic and acidic residues" evidence="7">
    <location>
        <begin position="1"/>
        <end position="13"/>
    </location>
</feature>
<dbReference type="InterPro" id="IPR013854">
    <property type="entry name" value="TF_AP2_C"/>
</dbReference>
<keyword evidence="5" id="KW-0804">Transcription</keyword>
<evidence type="ECO:0000256" key="1">
    <source>
        <dbReference type="ARBA" id="ARBA00004123"/>
    </source>
</evidence>
<dbReference type="GO" id="GO:0000978">
    <property type="term" value="F:RNA polymerase II cis-regulatory region sequence-specific DNA binding"/>
    <property type="evidence" value="ECO:0007669"/>
    <property type="project" value="Ensembl"/>
</dbReference>
<feature type="compositionally biased region" description="Low complexity" evidence="7">
    <location>
        <begin position="268"/>
        <end position="289"/>
    </location>
</feature>
<proteinExistence type="inferred from homology"/>
<evidence type="ECO:0000313" key="10">
    <source>
        <dbReference type="Proteomes" id="UP000016666"/>
    </source>
</evidence>
<dbReference type="InterPro" id="IPR004979">
    <property type="entry name" value="TF_AP2"/>
</dbReference>
<comment type="similarity">
    <text evidence="2">Belongs to the AP-2 family.</text>
</comment>
<feature type="compositionally biased region" description="Low complexity" evidence="7">
    <location>
        <begin position="92"/>
        <end position="107"/>
    </location>
</feature>
<feature type="compositionally biased region" description="Basic and acidic residues" evidence="7">
    <location>
        <begin position="567"/>
        <end position="577"/>
    </location>
</feature>
<evidence type="ECO:0000256" key="4">
    <source>
        <dbReference type="ARBA" id="ARBA00023125"/>
    </source>
</evidence>
<feature type="compositionally biased region" description="Pro residues" evidence="7">
    <location>
        <begin position="33"/>
        <end position="42"/>
    </location>
</feature>
<feature type="domain" description="Transcription factor AP-2 C-terminal" evidence="8">
    <location>
        <begin position="351"/>
        <end position="544"/>
    </location>
</feature>
<dbReference type="GO" id="GO:0042802">
    <property type="term" value="F:identical protein binding"/>
    <property type="evidence" value="ECO:0007669"/>
    <property type="project" value="Ensembl"/>
</dbReference>